<sequence length="494" mass="55092">MITHNLVAKRMGILCAPSGSGKTSILRLLQHYLQNQYPAERAAGGTPLENGGQVECHVVDFSLSARHPRPHDYLYGSNGIHPEGLRGLLKEPAFPFVEKYILVDEAHFGYLTLQAFWLSLKNLLNQFNSRIRVLIVASYGSNILTPFVATPLEFPFALGPDVMQFTDVEVQDVVDRFSRLSNLPSSQTLAAVIKQLTSGCPYLVLTILFATYEKLKKIPVVSESMVLSALGSAEVFHSVMNCRSIARLVDVNGEEMSVINKVLFGTSVKFDNTDPVHLNLMKRGFFTPSSDLLRFSSPLQQIYIFTKFGNTSPLQPVGSPSSDIRSFVLEALQLMNPVILRESLGRSGSGILLERAWQMEGYRSLVAALGDTGLVSPDVGSMFPAGGFVDFYVNGARGWMIEYLREGNKLIRHLSRFVGSGPYTRIPHMDYLVVDFRAKAPNTPIQDDRLWIVHYDPDFFAATVYQKTTSPQRIVFQGTVDFREKIAQRWLGSQ</sequence>
<name>A0AAD5SFL9_9FUNG</name>
<evidence type="ECO:0000313" key="1">
    <source>
        <dbReference type="EMBL" id="KAJ3048629.1"/>
    </source>
</evidence>
<reference evidence="1" key="1">
    <citation type="submission" date="2020-05" db="EMBL/GenBank/DDBJ databases">
        <title>Phylogenomic resolution of chytrid fungi.</title>
        <authorList>
            <person name="Stajich J.E."/>
            <person name="Amses K."/>
            <person name="Simmons R."/>
            <person name="Seto K."/>
            <person name="Myers J."/>
            <person name="Bonds A."/>
            <person name="Quandt C.A."/>
            <person name="Barry K."/>
            <person name="Liu P."/>
            <person name="Grigoriev I."/>
            <person name="Longcore J.E."/>
            <person name="James T.Y."/>
        </authorList>
    </citation>
    <scope>NUCLEOTIDE SEQUENCE</scope>
    <source>
        <strain evidence="1">JEL0318</strain>
    </source>
</reference>
<keyword evidence="2" id="KW-1185">Reference proteome</keyword>
<dbReference type="AlphaFoldDB" id="A0AAD5SFL9"/>
<proteinExistence type="predicted"/>
<dbReference type="InterPro" id="IPR027417">
    <property type="entry name" value="P-loop_NTPase"/>
</dbReference>
<gene>
    <name evidence="1" type="ORF">HK097_010374</name>
</gene>
<dbReference type="EMBL" id="JADGJD010000763">
    <property type="protein sequence ID" value="KAJ3048629.1"/>
    <property type="molecule type" value="Genomic_DNA"/>
</dbReference>
<protein>
    <submittedName>
        <fullName evidence="1">Uncharacterized protein</fullName>
    </submittedName>
</protein>
<comment type="caution">
    <text evidence="1">The sequence shown here is derived from an EMBL/GenBank/DDBJ whole genome shotgun (WGS) entry which is preliminary data.</text>
</comment>
<accession>A0AAD5SFL9</accession>
<evidence type="ECO:0000313" key="2">
    <source>
        <dbReference type="Proteomes" id="UP001212841"/>
    </source>
</evidence>
<organism evidence="1 2">
    <name type="scientific">Rhizophlyctis rosea</name>
    <dbReference type="NCBI Taxonomy" id="64517"/>
    <lineage>
        <taxon>Eukaryota</taxon>
        <taxon>Fungi</taxon>
        <taxon>Fungi incertae sedis</taxon>
        <taxon>Chytridiomycota</taxon>
        <taxon>Chytridiomycota incertae sedis</taxon>
        <taxon>Chytridiomycetes</taxon>
        <taxon>Rhizophlyctidales</taxon>
        <taxon>Rhizophlyctidaceae</taxon>
        <taxon>Rhizophlyctis</taxon>
    </lineage>
</organism>
<dbReference type="Proteomes" id="UP001212841">
    <property type="component" value="Unassembled WGS sequence"/>
</dbReference>
<dbReference type="SUPFAM" id="SSF52540">
    <property type="entry name" value="P-loop containing nucleoside triphosphate hydrolases"/>
    <property type="match status" value="1"/>
</dbReference>